<dbReference type="SMART" id="SM00530">
    <property type="entry name" value="HTH_XRE"/>
    <property type="match status" value="1"/>
</dbReference>
<dbReference type="PROSITE" id="PS50943">
    <property type="entry name" value="HTH_CROC1"/>
    <property type="match status" value="1"/>
</dbReference>
<keyword evidence="3" id="KW-1185">Reference proteome</keyword>
<dbReference type="AlphaFoldDB" id="A0A918TM34"/>
<dbReference type="CDD" id="cd00093">
    <property type="entry name" value="HTH_XRE"/>
    <property type="match status" value="1"/>
</dbReference>
<accession>A0A918TM34</accession>
<dbReference type="EMBL" id="BMYJ01000003">
    <property type="protein sequence ID" value="GHC52002.1"/>
    <property type="molecule type" value="Genomic_DNA"/>
</dbReference>
<dbReference type="RefSeq" id="WP_189410818.1">
    <property type="nucleotide sequence ID" value="NZ_BMYJ01000003.1"/>
</dbReference>
<reference evidence="2" key="1">
    <citation type="journal article" date="2014" name="Int. J. Syst. Evol. Microbiol.">
        <title>Complete genome sequence of Corynebacterium casei LMG S-19264T (=DSM 44701T), isolated from a smear-ripened cheese.</title>
        <authorList>
            <consortium name="US DOE Joint Genome Institute (JGI-PGF)"/>
            <person name="Walter F."/>
            <person name="Albersmeier A."/>
            <person name="Kalinowski J."/>
            <person name="Ruckert C."/>
        </authorList>
    </citation>
    <scope>NUCLEOTIDE SEQUENCE</scope>
    <source>
        <strain evidence="2">KCTC 23310</strain>
    </source>
</reference>
<gene>
    <name evidence="2" type="ORF">GCM10007315_13060</name>
</gene>
<feature type="domain" description="HTH cro/C1-type" evidence="1">
    <location>
        <begin position="19"/>
        <end position="73"/>
    </location>
</feature>
<dbReference type="InterPro" id="IPR010982">
    <property type="entry name" value="Lambda_DNA-bd_dom_sf"/>
</dbReference>
<evidence type="ECO:0000259" key="1">
    <source>
        <dbReference type="PROSITE" id="PS50943"/>
    </source>
</evidence>
<dbReference type="Proteomes" id="UP000638981">
    <property type="component" value="Unassembled WGS sequence"/>
</dbReference>
<dbReference type="SUPFAM" id="SSF47413">
    <property type="entry name" value="lambda repressor-like DNA-binding domains"/>
    <property type="match status" value="1"/>
</dbReference>
<dbReference type="Gene3D" id="1.10.260.40">
    <property type="entry name" value="lambda repressor-like DNA-binding domains"/>
    <property type="match status" value="1"/>
</dbReference>
<sequence length="131" mass="14527">MQIDDNLPSEVYRYIGSRLRQIRVDRGLTQTGAAAVLGVSPQQYQKYEDASSKISLVHIYTLVEHYGISLDAILPVRETPSPQPAPPADQGDVVSDTDLVARLVTSFVAISDRRLRQSIVEIVEAARYSSR</sequence>
<name>A0A918TM34_9RHOB</name>
<reference evidence="2" key="2">
    <citation type="submission" date="2020-09" db="EMBL/GenBank/DDBJ databases">
        <authorList>
            <person name="Sun Q."/>
            <person name="Kim S."/>
        </authorList>
    </citation>
    <scope>NUCLEOTIDE SEQUENCE</scope>
    <source>
        <strain evidence="2">KCTC 23310</strain>
    </source>
</reference>
<dbReference type="InterPro" id="IPR001387">
    <property type="entry name" value="Cro/C1-type_HTH"/>
</dbReference>
<proteinExistence type="predicted"/>
<evidence type="ECO:0000313" key="3">
    <source>
        <dbReference type="Proteomes" id="UP000638981"/>
    </source>
</evidence>
<evidence type="ECO:0000313" key="2">
    <source>
        <dbReference type="EMBL" id="GHC52002.1"/>
    </source>
</evidence>
<protein>
    <recommendedName>
        <fullName evidence="1">HTH cro/C1-type domain-containing protein</fullName>
    </recommendedName>
</protein>
<dbReference type="Pfam" id="PF01381">
    <property type="entry name" value="HTH_3"/>
    <property type="match status" value="1"/>
</dbReference>
<dbReference type="GO" id="GO:0003677">
    <property type="term" value="F:DNA binding"/>
    <property type="evidence" value="ECO:0007669"/>
    <property type="project" value="InterPro"/>
</dbReference>
<organism evidence="2 3">
    <name type="scientific">Neogemmobacter tilapiae</name>
    <dbReference type="NCBI Taxonomy" id="875041"/>
    <lineage>
        <taxon>Bacteria</taxon>
        <taxon>Pseudomonadati</taxon>
        <taxon>Pseudomonadota</taxon>
        <taxon>Alphaproteobacteria</taxon>
        <taxon>Rhodobacterales</taxon>
        <taxon>Paracoccaceae</taxon>
        <taxon>Neogemmobacter</taxon>
    </lineage>
</organism>
<comment type="caution">
    <text evidence="2">The sequence shown here is derived from an EMBL/GenBank/DDBJ whole genome shotgun (WGS) entry which is preliminary data.</text>
</comment>